<dbReference type="InterPro" id="IPR050336">
    <property type="entry name" value="Chromosome_partition/occlusion"/>
</dbReference>
<dbReference type="Gene3D" id="3.90.1530.30">
    <property type="match status" value="1"/>
</dbReference>
<evidence type="ECO:0000259" key="4">
    <source>
        <dbReference type="PROSITE" id="PS50943"/>
    </source>
</evidence>
<dbReference type="InterPro" id="IPR036086">
    <property type="entry name" value="ParB/Sulfiredoxin_sf"/>
</dbReference>
<comment type="similarity">
    <text evidence="1">Belongs to the ParB family.</text>
</comment>
<feature type="domain" description="HTH cro/C1-type" evidence="4">
    <location>
        <begin position="133"/>
        <end position="159"/>
    </location>
</feature>
<gene>
    <name evidence="5" type="ORF">WMO26_03235</name>
</gene>
<sequence length="288" mass="31775">MAARKGGLGKGLDALFVDNATEEQGKTVKLPLSEIEPNRDQPRKEFDEDALQELADSIAEHGVIQPLLVRPMAGGGYQLVAGERRWRASRIAGLTEVPVVIREMTDAEMMELALIENLQREDLNAMEEAEGYKALMEQHQMTQEEVAKRVGKSRPAIANAVRLLGLPDNVRQYVREGFLSPGHARTLLSFQDEEALQEAAELAVHKGISVRELERRAKASGKAKKAPGGASSRSRDPLYDEAQLALTEHLGRRVTVYEGPKKGRIEIEFYSKEDLQTLANAIAGGKEL</sequence>
<dbReference type="PANTHER" id="PTHR33375:SF1">
    <property type="entry name" value="CHROMOSOME-PARTITIONING PROTEIN PARB-RELATED"/>
    <property type="match status" value="1"/>
</dbReference>
<name>A0ABV1DXR2_9FIRM</name>
<dbReference type="Pfam" id="PF17762">
    <property type="entry name" value="HTH_ParB"/>
    <property type="match status" value="1"/>
</dbReference>
<dbReference type="NCBIfam" id="TIGR00180">
    <property type="entry name" value="parB_part"/>
    <property type="match status" value="1"/>
</dbReference>
<organism evidence="5 6">
    <name type="scientific">Solibaculum intestinale</name>
    <dbReference type="NCBI Taxonomy" id="3133165"/>
    <lineage>
        <taxon>Bacteria</taxon>
        <taxon>Bacillati</taxon>
        <taxon>Bacillota</taxon>
        <taxon>Clostridia</taxon>
        <taxon>Eubacteriales</taxon>
        <taxon>Oscillospiraceae</taxon>
        <taxon>Solibaculum</taxon>
    </lineage>
</organism>
<evidence type="ECO:0000256" key="1">
    <source>
        <dbReference type="ARBA" id="ARBA00006295"/>
    </source>
</evidence>
<dbReference type="PANTHER" id="PTHR33375">
    <property type="entry name" value="CHROMOSOME-PARTITIONING PROTEIN PARB-RELATED"/>
    <property type="match status" value="1"/>
</dbReference>
<dbReference type="Pfam" id="PF02195">
    <property type="entry name" value="ParB_N"/>
    <property type="match status" value="1"/>
</dbReference>
<keyword evidence="2" id="KW-0159">Chromosome partition</keyword>
<proteinExistence type="inferred from homology"/>
<comment type="caution">
    <text evidence="5">The sequence shown here is derived from an EMBL/GenBank/DDBJ whole genome shotgun (WGS) entry which is preliminary data.</text>
</comment>
<evidence type="ECO:0000256" key="3">
    <source>
        <dbReference type="SAM" id="MobiDB-lite"/>
    </source>
</evidence>
<feature type="region of interest" description="Disordered" evidence="3">
    <location>
        <begin position="215"/>
        <end position="238"/>
    </location>
</feature>
<evidence type="ECO:0000313" key="6">
    <source>
        <dbReference type="Proteomes" id="UP001489509"/>
    </source>
</evidence>
<dbReference type="PROSITE" id="PS50943">
    <property type="entry name" value="HTH_CROC1"/>
    <property type="match status" value="1"/>
</dbReference>
<dbReference type="InterPro" id="IPR004437">
    <property type="entry name" value="ParB/RepB/Spo0J"/>
</dbReference>
<dbReference type="SMART" id="SM00470">
    <property type="entry name" value="ParB"/>
    <property type="match status" value="1"/>
</dbReference>
<dbReference type="SUPFAM" id="SSF110849">
    <property type="entry name" value="ParB/Sulfiredoxin"/>
    <property type="match status" value="1"/>
</dbReference>
<dbReference type="InterPro" id="IPR041468">
    <property type="entry name" value="HTH_ParB/Spo0J"/>
</dbReference>
<reference evidence="5 6" key="1">
    <citation type="submission" date="2024-03" db="EMBL/GenBank/DDBJ databases">
        <title>Human intestinal bacterial collection.</title>
        <authorList>
            <person name="Pauvert C."/>
            <person name="Hitch T.C.A."/>
            <person name="Clavel T."/>
        </authorList>
    </citation>
    <scope>NUCLEOTIDE SEQUENCE [LARGE SCALE GENOMIC DNA]</scope>
    <source>
        <strain evidence="5 6">CLA-JM-H44</strain>
    </source>
</reference>
<evidence type="ECO:0000256" key="2">
    <source>
        <dbReference type="ARBA" id="ARBA00022829"/>
    </source>
</evidence>
<dbReference type="Gene3D" id="1.10.10.2830">
    <property type="match status" value="1"/>
</dbReference>
<dbReference type="SUPFAM" id="SSF109709">
    <property type="entry name" value="KorB DNA-binding domain-like"/>
    <property type="match status" value="1"/>
</dbReference>
<dbReference type="InterPro" id="IPR001387">
    <property type="entry name" value="Cro/C1-type_HTH"/>
</dbReference>
<dbReference type="CDD" id="cd16393">
    <property type="entry name" value="SPO0J_N"/>
    <property type="match status" value="1"/>
</dbReference>
<keyword evidence="6" id="KW-1185">Reference proteome</keyword>
<protein>
    <submittedName>
        <fullName evidence="5">ParB/RepB/Spo0J family partition protein</fullName>
    </submittedName>
</protein>
<dbReference type="EMBL" id="JBBMFD010000003">
    <property type="protein sequence ID" value="MEQ2439836.1"/>
    <property type="molecule type" value="Genomic_DNA"/>
</dbReference>
<dbReference type="Proteomes" id="UP001489509">
    <property type="component" value="Unassembled WGS sequence"/>
</dbReference>
<dbReference type="RefSeq" id="WP_349218102.1">
    <property type="nucleotide sequence ID" value="NZ_JBBMFD010000003.1"/>
</dbReference>
<dbReference type="InterPro" id="IPR003115">
    <property type="entry name" value="ParB_N"/>
</dbReference>
<evidence type="ECO:0000313" key="5">
    <source>
        <dbReference type="EMBL" id="MEQ2439836.1"/>
    </source>
</evidence>
<accession>A0ABV1DXR2</accession>